<dbReference type="HAMAP" id="MF_00598">
    <property type="entry name" value="Smg"/>
    <property type="match status" value="1"/>
</dbReference>
<dbReference type="PANTHER" id="PTHR38692:SF1">
    <property type="entry name" value="PROTEIN SMG"/>
    <property type="match status" value="1"/>
</dbReference>
<organism evidence="2 3">
    <name type="scientific">Banduia mediterranea</name>
    <dbReference type="NCBI Taxonomy" id="3075609"/>
    <lineage>
        <taxon>Bacteria</taxon>
        <taxon>Pseudomonadati</taxon>
        <taxon>Pseudomonadota</taxon>
        <taxon>Gammaproteobacteria</taxon>
        <taxon>Nevskiales</taxon>
        <taxon>Algiphilaceae</taxon>
        <taxon>Banduia</taxon>
    </lineage>
</organism>
<sequence length="155" mass="17794">MKESVLDVLMYLFENYMDGEFSDETNHETLRVELVGAGFPEDEVDHAFRWLDGLAEQRRNLSITGAPGAIRIYARSEQARLSRECRGFVLYLEQLGILTGLTRELVIDRLLQIEDDIDLERVKWVVLLVLINEPGAEDAAAQVEEMVYYDGDFLH</sequence>
<comment type="similarity">
    <text evidence="1">Belongs to the Smg family.</text>
</comment>
<comment type="caution">
    <text evidence="2">The sequence shown here is derived from an EMBL/GenBank/DDBJ whole genome shotgun (WGS) entry which is preliminary data.</text>
</comment>
<reference evidence="2 3" key="1">
    <citation type="submission" date="2023-09" db="EMBL/GenBank/DDBJ databases">
        <authorList>
            <person name="Rey-Velasco X."/>
        </authorList>
    </citation>
    <scope>NUCLEOTIDE SEQUENCE [LARGE SCALE GENOMIC DNA]</scope>
    <source>
        <strain evidence="2 3">W345</strain>
    </source>
</reference>
<dbReference type="InterPro" id="IPR007456">
    <property type="entry name" value="Smg"/>
</dbReference>
<evidence type="ECO:0000256" key="1">
    <source>
        <dbReference type="HAMAP-Rule" id="MF_00598"/>
    </source>
</evidence>
<dbReference type="EMBL" id="JAVRIC010000001">
    <property type="protein sequence ID" value="MDT0496013.1"/>
    <property type="molecule type" value="Genomic_DNA"/>
</dbReference>
<dbReference type="PANTHER" id="PTHR38692">
    <property type="entry name" value="PROTEIN SMG"/>
    <property type="match status" value="1"/>
</dbReference>
<proteinExistence type="inferred from homology"/>
<dbReference type="Pfam" id="PF04361">
    <property type="entry name" value="DUF494"/>
    <property type="match status" value="1"/>
</dbReference>
<gene>
    <name evidence="1" type="primary">smg</name>
    <name evidence="2" type="ORF">RM530_01350</name>
</gene>
<dbReference type="Proteomes" id="UP001254608">
    <property type="component" value="Unassembled WGS sequence"/>
</dbReference>
<keyword evidence="3" id="KW-1185">Reference proteome</keyword>
<accession>A0ABU2WDQ7</accession>
<name>A0ABU2WDQ7_9GAMM</name>
<evidence type="ECO:0000313" key="2">
    <source>
        <dbReference type="EMBL" id="MDT0496013.1"/>
    </source>
</evidence>
<protein>
    <recommendedName>
        <fullName evidence="1">Protein Smg homolog</fullName>
    </recommendedName>
</protein>
<dbReference type="RefSeq" id="WP_311363404.1">
    <property type="nucleotide sequence ID" value="NZ_JAVRIC010000001.1"/>
</dbReference>
<evidence type="ECO:0000313" key="3">
    <source>
        <dbReference type="Proteomes" id="UP001254608"/>
    </source>
</evidence>